<name>A0A7V8SYA7_9BACT</name>
<comment type="pathway">
    <text evidence="2">Cell wall biogenesis; peptidoglycan biosynthesis.</text>
</comment>
<keyword evidence="5" id="KW-1003">Cell membrane</keyword>
<dbReference type="SUPFAM" id="SSF53955">
    <property type="entry name" value="Lysozyme-like"/>
    <property type="match status" value="1"/>
</dbReference>
<feature type="non-terminal residue" evidence="20">
    <location>
        <position position="1"/>
    </location>
</feature>
<dbReference type="InterPro" id="IPR023346">
    <property type="entry name" value="Lysozyme-like_dom_sf"/>
</dbReference>
<dbReference type="GO" id="GO:0006508">
    <property type="term" value="P:proteolysis"/>
    <property type="evidence" value="ECO:0007669"/>
    <property type="project" value="UniProtKB-KW"/>
</dbReference>
<evidence type="ECO:0000313" key="21">
    <source>
        <dbReference type="Proteomes" id="UP000567293"/>
    </source>
</evidence>
<dbReference type="GO" id="GO:0005886">
    <property type="term" value="C:plasma membrane"/>
    <property type="evidence" value="ECO:0007669"/>
    <property type="project" value="UniProtKB-SubCell"/>
</dbReference>
<evidence type="ECO:0000256" key="17">
    <source>
        <dbReference type="ARBA" id="ARBA00049902"/>
    </source>
</evidence>
<dbReference type="GO" id="GO:0008360">
    <property type="term" value="P:regulation of cell shape"/>
    <property type="evidence" value="ECO:0007669"/>
    <property type="project" value="UniProtKB-KW"/>
</dbReference>
<evidence type="ECO:0000256" key="16">
    <source>
        <dbReference type="ARBA" id="ARBA00034000"/>
    </source>
</evidence>
<organism evidence="20 21">
    <name type="scientific">Candidatus Acidiferrum panamense</name>
    <dbReference type="NCBI Taxonomy" id="2741543"/>
    <lineage>
        <taxon>Bacteria</taxon>
        <taxon>Pseudomonadati</taxon>
        <taxon>Acidobacteriota</taxon>
        <taxon>Terriglobia</taxon>
        <taxon>Candidatus Acidiferrales</taxon>
        <taxon>Candidatus Acidiferrum</taxon>
    </lineage>
</organism>
<keyword evidence="9" id="KW-0808">Transferase</keyword>
<keyword evidence="12" id="KW-0573">Peptidoglycan synthesis</keyword>
<keyword evidence="15" id="KW-0961">Cell wall biogenesis/degradation</keyword>
<keyword evidence="6" id="KW-0121">Carboxypeptidase</keyword>
<proteinExistence type="inferred from homology"/>
<dbReference type="AlphaFoldDB" id="A0A7V8SYA7"/>
<dbReference type="GO" id="GO:0009252">
    <property type="term" value="P:peptidoglycan biosynthetic process"/>
    <property type="evidence" value="ECO:0007669"/>
    <property type="project" value="UniProtKB-KW"/>
</dbReference>
<dbReference type="GO" id="GO:0009002">
    <property type="term" value="F:serine-type D-Ala-D-Ala carboxypeptidase activity"/>
    <property type="evidence" value="ECO:0007669"/>
    <property type="project" value="UniProtKB-EC"/>
</dbReference>
<keyword evidence="10" id="KW-0378">Hydrolase</keyword>
<dbReference type="EMBL" id="JACDQQ010001576">
    <property type="protein sequence ID" value="MBA0086567.1"/>
    <property type="molecule type" value="Genomic_DNA"/>
</dbReference>
<dbReference type="PANTHER" id="PTHR32282:SF11">
    <property type="entry name" value="PENICILLIN-BINDING PROTEIN 1B"/>
    <property type="match status" value="1"/>
</dbReference>
<protein>
    <submittedName>
        <fullName evidence="20">Transglycosylase domain-containing protein</fullName>
    </submittedName>
</protein>
<evidence type="ECO:0000256" key="11">
    <source>
        <dbReference type="ARBA" id="ARBA00022960"/>
    </source>
</evidence>
<keyword evidence="21" id="KW-1185">Reference proteome</keyword>
<keyword evidence="8" id="KW-0328">Glycosyltransferase</keyword>
<evidence type="ECO:0000256" key="13">
    <source>
        <dbReference type="ARBA" id="ARBA00023136"/>
    </source>
</evidence>
<keyword evidence="14" id="KW-0511">Multifunctional enzyme</keyword>
<feature type="non-terminal residue" evidence="20">
    <location>
        <position position="489"/>
    </location>
</feature>
<evidence type="ECO:0000259" key="19">
    <source>
        <dbReference type="Pfam" id="PF00912"/>
    </source>
</evidence>
<comment type="similarity">
    <text evidence="3">In the C-terminal section; belongs to the transpeptidase family.</text>
</comment>
<evidence type="ECO:0000256" key="9">
    <source>
        <dbReference type="ARBA" id="ARBA00022679"/>
    </source>
</evidence>
<keyword evidence="11" id="KW-0133">Cell shape</keyword>
<evidence type="ECO:0000256" key="2">
    <source>
        <dbReference type="ARBA" id="ARBA00004752"/>
    </source>
</evidence>
<feature type="domain" description="Penicillin-binding protein transpeptidase" evidence="18">
    <location>
        <begin position="175"/>
        <end position="447"/>
    </location>
</feature>
<feature type="domain" description="Glycosyl transferase family 51" evidence="19">
    <location>
        <begin position="6"/>
        <end position="64"/>
    </location>
</feature>
<dbReference type="Pfam" id="PF00912">
    <property type="entry name" value="Transgly"/>
    <property type="match status" value="1"/>
</dbReference>
<dbReference type="InterPro" id="IPR012338">
    <property type="entry name" value="Beta-lactam/transpept-like"/>
</dbReference>
<dbReference type="Pfam" id="PF00905">
    <property type="entry name" value="Transpeptidase"/>
    <property type="match status" value="1"/>
</dbReference>
<reference evidence="20" key="1">
    <citation type="submission" date="2020-06" db="EMBL/GenBank/DDBJ databases">
        <title>Legume-microbial interactions unlock mineral nutrients during tropical forest succession.</title>
        <authorList>
            <person name="Epihov D.Z."/>
        </authorList>
    </citation>
    <scope>NUCLEOTIDE SEQUENCE [LARGE SCALE GENOMIC DNA]</scope>
    <source>
        <strain evidence="20">Pan2503</strain>
    </source>
</reference>
<dbReference type="InterPro" id="IPR050396">
    <property type="entry name" value="Glycosyltr_51/Transpeptidase"/>
</dbReference>
<dbReference type="GO" id="GO:0008658">
    <property type="term" value="F:penicillin binding"/>
    <property type="evidence" value="ECO:0007669"/>
    <property type="project" value="InterPro"/>
</dbReference>
<evidence type="ECO:0000313" key="20">
    <source>
        <dbReference type="EMBL" id="MBA0086567.1"/>
    </source>
</evidence>
<evidence type="ECO:0000256" key="1">
    <source>
        <dbReference type="ARBA" id="ARBA00004236"/>
    </source>
</evidence>
<keyword evidence="7" id="KW-0645">Protease</keyword>
<dbReference type="GO" id="GO:0071555">
    <property type="term" value="P:cell wall organization"/>
    <property type="evidence" value="ECO:0007669"/>
    <property type="project" value="UniProtKB-KW"/>
</dbReference>
<dbReference type="PANTHER" id="PTHR32282">
    <property type="entry name" value="BINDING PROTEIN TRANSPEPTIDASE, PUTATIVE-RELATED"/>
    <property type="match status" value="1"/>
</dbReference>
<evidence type="ECO:0000259" key="18">
    <source>
        <dbReference type="Pfam" id="PF00905"/>
    </source>
</evidence>
<evidence type="ECO:0000256" key="15">
    <source>
        <dbReference type="ARBA" id="ARBA00023316"/>
    </source>
</evidence>
<evidence type="ECO:0000256" key="7">
    <source>
        <dbReference type="ARBA" id="ARBA00022670"/>
    </source>
</evidence>
<comment type="subcellular location">
    <subcellularLocation>
        <location evidence="1">Cell membrane</location>
    </subcellularLocation>
</comment>
<evidence type="ECO:0000256" key="14">
    <source>
        <dbReference type="ARBA" id="ARBA00023268"/>
    </source>
</evidence>
<evidence type="ECO:0000256" key="4">
    <source>
        <dbReference type="ARBA" id="ARBA00007739"/>
    </source>
</evidence>
<evidence type="ECO:0000256" key="10">
    <source>
        <dbReference type="ARBA" id="ARBA00022801"/>
    </source>
</evidence>
<dbReference type="Proteomes" id="UP000567293">
    <property type="component" value="Unassembled WGS sequence"/>
</dbReference>
<dbReference type="InterPro" id="IPR036950">
    <property type="entry name" value="PBP_transglycosylase"/>
</dbReference>
<accession>A0A7V8SYA7</accession>
<evidence type="ECO:0000256" key="3">
    <source>
        <dbReference type="ARBA" id="ARBA00007090"/>
    </source>
</evidence>
<evidence type="ECO:0000256" key="8">
    <source>
        <dbReference type="ARBA" id="ARBA00022676"/>
    </source>
</evidence>
<dbReference type="InterPro" id="IPR001460">
    <property type="entry name" value="PCN-bd_Tpept"/>
</dbReference>
<dbReference type="GO" id="GO:0008955">
    <property type="term" value="F:peptidoglycan glycosyltransferase activity"/>
    <property type="evidence" value="ECO:0007669"/>
    <property type="project" value="UniProtKB-EC"/>
</dbReference>
<gene>
    <name evidence="20" type="ORF">HRJ53_16425</name>
</gene>
<comment type="similarity">
    <text evidence="4">In the N-terminal section; belongs to the glycosyltransferase 51 family.</text>
</comment>
<dbReference type="Gene3D" id="1.10.3810.10">
    <property type="entry name" value="Biosynthetic peptidoglycan transglycosylase-like"/>
    <property type="match status" value="1"/>
</dbReference>
<dbReference type="InterPro" id="IPR001264">
    <property type="entry name" value="Glyco_trans_51"/>
</dbReference>
<sequence>NRGSFGIRGFAEASVAYFGKDMRELTLAECAYLAGIIRAPNYYSSADRHPDRGVQARDRVLMQMLENKYISARDLDEAKKTPLKIIHAATSGREAPYFVDMVKDHLLDKYSENELLSENFRVYTTLDPALERDAVAAVEAGMKNVDTLLAKRYDKWKRELAKKGSNEAVPEVQVALVALDPRNGEIKALVGGRDYGQSQLNHALAHRQPGSVFKPFVYAAAFDNAVDGIQPIITPATTVDDEPTSFEFEGQPPYTPNNYGERFMGRVTVRDALTNSLNVATVKVAELIGYGRVVEIARQMGLGTNIKPTPAVALGAYEMTPVDVAAGYTAFATMGMRSEPQFIRSVVNSDGEVLEKFTPQTHPVLDPRVAFLVDSLLKDVLNRGTGAAVRARGFTLPAAGKTGTSRDGWFAGFTSNLLCVIWVGFDDNRDLGFTGGVADAPIWADFMTKATSISPYRDVKDFTMPDGVQSVVIDPESLQLATPNCPTTR</sequence>
<comment type="catalytic activity">
    <reaction evidence="16">
        <text>Preferential cleavage: (Ac)2-L-Lys-D-Ala-|-D-Ala. Also transpeptidation of peptidyl-alanyl moieties that are N-acyl substituents of D-alanine.</text>
        <dbReference type="EC" id="3.4.16.4"/>
    </reaction>
</comment>
<keyword evidence="13" id="KW-0472">Membrane</keyword>
<comment type="catalytic activity">
    <reaction evidence="17">
        <text>[GlcNAc-(1-&gt;4)-Mur2Ac(oyl-L-Ala-gamma-D-Glu-L-Lys-D-Ala-D-Ala)](n)-di-trans,octa-cis-undecaprenyl diphosphate + beta-D-GlcNAc-(1-&gt;4)-Mur2Ac(oyl-L-Ala-gamma-D-Glu-L-Lys-D-Ala-D-Ala)-di-trans,octa-cis-undecaprenyl diphosphate = [GlcNAc-(1-&gt;4)-Mur2Ac(oyl-L-Ala-gamma-D-Glu-L-Lys-D-Ala-D-Ala)](n+1)-di-trans,octa-cis-undecaprenyl diphosphate + di-trans,octa-cis-undecaprenyl diphosphate + H(+)</text>
        <dbReference type="Rhea" id="RHEA:23708"/>
        <dbReference type="Rhea" id="RHEA-COMP:9602"/>
        <dbReference type="Rhea" id="RHEA-COMP:9603"/>
        <dbReference type="ChEBI" id="CHEBI:15378"/>
        <dbReference type="ChEBI" id="CHEBI:58405"/>
        <dbReference type="ChEBI" id="CHEBI:60033"/>
        <dbReference type="ChEBI" id="CHEBI:78435"/>
        <dbReference type="EC" id="2.4.99.28"/>
    </reaction>
</comment>
<dbReference type="GO" id="GO:0030288">
    <property type="term" value="C:outer membrane-bounded periplasmic space"/>
    <property type="evidence" value="ECO:0007669"/>
    <property type="project" value="TreeGrafter"/>
</dbReference>
<evidence type="ECO:0000256" key="6">
    <source>
        <dbReference type="ARBA" id="ARBA00022645"/>
    </source>
</evidence>
<evidence type="ECO:0000256" key="12">
    <source>
        <dbReference type="ARBA" id="ARBA00022984"/>
    </source>
</evidence>
<evidence type="ECO:0000256" key="5">
    <source>
        <dbReference type="ARBA" id="ARBA00022475"/>
    </source>
</evidence>
<dbReference type="Gene3D" id="3.40.710.10">
    <property type="entry name" value="DD-peptidase/beta-lactamase superfamily"/>
    <property type="match status" value="1"/>
</dbReference>
<dbReference type="SUPFAM" id="SSF56601">
    <property type="entry name" value="beta-lactamase/transpeptidase-like"/>
    <property type="match status" value="1"/>
</dbReference>
<comment type="caution">
    <text evidence="20">The sequence shown here is derived from an EMBL/GenBank/DDBJ whole genome shotgun (WGS) entry which is preliminary data.</text>
</comment>